<keyword evidence="3" id="KW-1185">Reference proteome</keyword>
<dbReference type="PANTHER" id="PTHR23150:SF19">
    <property type="entry name" value="FORMYLGLYCINE-GENERATING ENZYME"/>
    <property type="match status" value="1"/>
</dbReference>
<evidence type="ECO:0000259" key="1">
    <source>
        <dbReference type="Pfam" id="PF03781"/>
    </source>
</evidence>
<proteinExistence type="predicted"/>
<sequence length="387" mass="42165">MSSNIPAIDTFAAILGDLIRDKGAGVLHSPQLKPLLADYTRREYKNEVALFLRIQDSPCAEKIMAASPSDLDGVALALVQFLQDEYALSGSAACLMIGTLSSSLRGVIPASITATPSNLKSWAAAPQLATQFPAHSSVNGGFIQIAPGSFIMGGDLPDVPKHSVAVGAFAIAQHPVTQAEFFTVMGYNPSYSYGADLPVEGLSWYEAVEYCNSRSVYDGLTPVYIIDKTKEAPPLRVLSWGEDPFNWIISADSSADGYRLPSEAEWEYTCRAGTLTDYNTGTRILSLGAACMKSCCPSPVGSFPPNNWGLYDMHGNINEWCSNRTYDGRCYYRGGSYRDNPNSMRSWKRGDPQRPWRTGCPAFIWSADYTDPHGGFIGPYGIRLVKN</sequence>
<dbReference type="InterPro" id="IPR005532">
    <property type="entry name" value="SUMF_dom"/>
</dbReference>
<dbReference type="eggNOG" id="COG1262">
    <property type="taxonomic scope" value="Bacteria"/>
</dbReference>
<dbReference type="InterPro" id="IPR042095">
    <property type="entry name" value="SUMF_sf"/>
</dbReference>
<dbReference type="HOGENOM" id="CLU_713597_0_0_12"/>
<dbReference type="Proteomes" id="UP000009223">
    <property type="component" value="Chromosome"/>
</dbReference>
<dbReference type="KEGG" id="tpi:TREPR_1854"/>
<dbReference type="EMBL" id="CP001843">
    <property type="protein sequence ID" value="AEF85715.1"/>
    <property type="molecule type" value="Genomic_DNA"/>
</dbReference>
<dbReference type="STRING" id="545694.TREPR_1854"/>
<reference evidence="2 3" key="2">
    <citation type="journal article" date="2011" name="ISME J.">
        <title>RNA-seq reveals cooperative metabolic interactions between two termite-gut spirochete species in co-culture.</title>
        <authorList>
            <person name="Rosenthal A.Z."/>
            <person name="Matson E.G."/>
            <person name="Eldar A."/>
            <person name="Leadbetter J.R."/>
        </authorList>
    </citation>
    <scope>NUCLEOTIDE SEQUENCE [LARGE SCALE GENOMIC DNA]</scope>
    <source>
        <strain evidence="3">ATCC BAA-887 / DSM 12427 / ZAS-2</strain>
    </source>
</reference>
<dbReference type="InterPro" id="IPR016187">
    <property type="entry name" value="CTDL_fold"/>
</dbReference>
<dbReference type="AlphaFoldDB" id="F5YL72"/>
<dbReference type="Gene3D" id="3.90.1580.10">
    <property type="entry name" value="paralog of FGE (formylglycine-generating enzyme)"/>
    <property type="match status" value="1"/>
</dbReference>
<dbReference type="SUPFAM" id="SSF56436">
    <property type="entry name" value="C-type lectin-like"/>
    <property type="match status" value="1"/>
</dbReference>
<dbReference type="InterPro" id="IPR051043">
    <property type="entry name" value="Sulfatase_Mod_Factor_Kinase"/>
</dbReference>
<name>F5YL72_TREPZ</name>
<organism evidence="2 3">
    <name type="scientific">Treponema primitia (strain ATCC BAA-887 / DSM 12427 / ZAS-2)</name>
    <dbReference type="NCBI Taxonomy" id="545694"/>
    <lineage>
        <taxon>Bacteria</taxon>
        <taxon>Pseudomonadati</taxon>
        <taxon>Spirochaetota</taxon>
        <taxon>Spirochaetia</taxon>
        <taxon>Spirochaetales</taxon>
        <taxon>Treponemataceae</taxon>
        <taxon>Treponema</taxon>
    </lineage>
</organism>
<evidence type="ECO:0000313" key="3">
    <source>
        <dbReference type="Proteomes" id="UP000009223"/>
    </source>
</evidence>
<dbReference type="Pfam" id="PF03781">
    <property type="entry name" value="FGE-sulfatase"/>
    <property type="match status" value="1"/>
</dbReference>
<dbReference type="OrthoDB" id="9768004at2"/>
<dbReference type="GO" id="GO:0120147">
    <property type="term" value="F:formylglycine-generating oxidase activity"/>
    <property type="evidence" value="ECO:0007669"/>
    <property type="project" value="TreeGrafter"/>
</dbReference>
<evidence type="ECO:0000313" key="2">
    <source>
        <dbReference type="EMBL" id="AEF85715.1"/>
    </source>
</evidence>
<gene>
    <name evidence="2" type="ordered locus">TREPR_1854</name>
</gene>
<dbReference type="RefSeq" id="WP_015708284.1">
    <property type="nucleotide sequence ID" value="NC_015578.1"/>
</dbReference>
<reference evidence="3" key="1">
    <citation type="submission" date="2009-12" db="EMBL/GenBank/DDBJ databases">
        <title>Complete sequence of Treponema primitia strain ZAS-2.</title>
        <authorList>
            <person name="Tetu S.G."/>
            <person name="Matson E."/>
            <person name="Ren Q."/>
            <person name="Seshadri R."/>
            <person name="Elbourne L."/>
            <person name="Hassan K.A."/>
            <person name="Durkin A."/>
            <person name="Radune D."/>
            <person name="Mohamoud Y."/>
            <person name="Shay R."/>
            <person name="Jin S."/>
            <person name="Zhang X."/>
            <person name="Lucey K."/>
            <person name="Ballor N.R."/>
            <person name="Ottesen E."/>
            <person name="Rosenthal R."/>
            <person name="Allen A."/>
            <person name="Leadbetter J.R."/>
            <person name="Paulsen I.T."/>
        </authorList>
    </citation>
    <scope>NUCLEOTIDE SEQUENCE [LARGE SCALE GENOMIC DNA]</scope>
    <source>
        <strain evidence="3">ATCC BAA-887 / DSM 12427 / ZAS-2</strain>
    </source>
</reference>
<feature type="domain" description="Sulfatase-modifying factor enzyme-like" evidence="1">
    <location>
        <begin position="141"/>
        <end position="336"/>
    </location>
</feature>
<protein>
    <submittedName>
        <fullName evidence="2">XylR</fullName>
    </submittedName>
</protein>
<accession>F5YL72</accession>
<dbReference type="PANTHER" id="PTHR23150">
    <property type="entry name" value="SULFATASE MODIFYING FACTOR 1, 2"/>
    <property type="match status" value="1"/>
</dbReference>